<feature type="compositionally biased region" description="Low complexity" evidence="1">
    <location>
        <begin position="44"/>
        <end position="53"/>
    </location>
</feature>
<reference evidence="4" key="1">
    <citation type="journal article" date="2015" name="J. Biotechnol.">
        <title>Complete genome sequence of Haloferax gibbonsii strain ARA6, a potential producer of polyhydroxyalkanoates and halocins isolated from Araruama, Rio de Janeiro, Brasil.</title>
        <authorList>
            <person name="Pinto L.H."/>
            <person name="D'Alincourt Carvalho-Assef A.P."/>
            <person name="Vieira R.P."/>
            <person name="Clementino M.M."/>
            <person name="Albano R.M."/>
        </authorList>
    </citation>
    <scope>NUCLEOTIDE SEQUENCE [LARGE SCALE GENOMIC DNA]</scope>
    <source>
        <strain evidence="4">ARA6</strain>
    </source>
</reference>
<feature type="transmembrane region" description="Helical" evidence="2">
    <location>
        <begin position="167"/>
        <end position="193"/>
    </location>
</feature>
<feature type="transmembrane region" description="Helical" evidence="2">
    <location>
        <begin position="205"/>
        <end position="227"/>
    </location>
</feature>
<evidence type="ECO:0000313" key="3">
    <source>
        <dbReference type="EMBL" id="AKU09066.1"/>
    </source>
</evidence>
<dbReference type="KEGG" id="hgi:ABY42_08545"/>
<feature type="transmembrane region" description="Helical" evidence="2">
    <location>
        <begin position="248"/>
        <end position="274"/>
    </location>
</feature>
<name>A0A0K1IX66_HALGI</name>
<keyword evidence="2" id="KW-1133">Transmembrane helix</keyword>
<protein>
    <submittedName>
        <fullName evidence="3">Cytochrome C biogenesis protein</fullName>
    </submittedName>
</protein>
<feature type="transmembrane region" description="Helical" evidence="2">
    <location>
        <begin position="124"/>
        <end position="146"/>
    </location>
</feature>
<keyword evidence="2" id="KW-0472">Membrane</keyword>
<organism evidence="3 4">
    <name type="scientific">Haloferax gibbonsii</name>
    <dbReference type="NCBI Taxonomy" id="35746"/>
    <lineage>
        <taxon>Archaea</taxon>
        <taxon>Methanobacteriati</taxon>
        <taxon>Methanobacteriota</taxon>
        <taxon>Stenosarchaea group</taxon>
        <taxon>Halobacteria</taxon>
        <taxon>Halobacteriales</taxon>
        <taxon>Haloferacaceae</taxon>
        <taxon>Haloferax</taxon>
    </lineage>
</organism>
<feature type="transmembrane region" description="Helical" evidence="2">
    <location>
        <begin position="90"/>
        <end position="118"/>
    </location>
</feature>
<dbReference type="PROSITE" id="PS51257">
    <property type="entry name" value="PROKAR_LIPOPROTEIN"/>
    <property type="match status" value="1"/>
</dbReference>
<dbReference type="AlphaFoldDB" id="A0A0K1IX66"/>
<gene>
    <name evidence="3" type="ORF">ABY42_08545</name>
</gene>
<accession>A0A0K1IX66</accession>
<evidence type="ECO:0000256" key="1">
    <source>
        <dbReference type="SAM" id="MobiDB-lite"/>
    </source>
</evidence>
<feature type="compositionally biased region" description="Basic and acidic residues" evidence="1">
    <location>
        <begin position="71"/>
        <end position="83"/>
    </location>
</feature>
<feature type="transmembrane region" description="Helical" evidence="2">
    <location>
        <begin position="12"/>
        <end position="37"/>
    </location>
</feature>
<proteinExistence type="predicted"/>
<feature type="region of interest" description="Disordered" evidence="1">
    <location>
        <begin position="44"/>
        <end position="86"/>
    </location>
</feature>
<sequence>MTDLAPRLFELFLLGVGTPLTAACALPLYPGFLAYLARQSSRASAESPSPAGGVADGRGSRGRGDGNGVEGEDRDRDRDRDRDGDEDGGLPIAVLGGLVTAGAVSFMLVVGVVFSFLLELSLTAVVEVVSPAAFGVLFVVSLALLFDAKVFARLPTVEPPETRHPALSAFAYGFFFGAIVLPCNPGFIALFFARVPVLFDTAAESLLGFLAFGLGIGAPLLVFALVSERYSRRATRWFARHTTAINRVTGAVMLVVSAYYLLVVFDVLGVAPVLESLLDRVV</sequence>
<dbReference type="EMBL" id="CP011947">
    <property type="protein sequence ID" value="AKU09066.1"/>
    <property type="molecule type" value="Genomic_DNA"/>
</dbReference>
<keyword evidence="2" id="KW-0812">Transmembrane</keyword>
<dbReference type="PATRIC" id="fig|35746.4.peg.1812"/>
<evidence type="ECO:0000313" key="4">
    <source>
        <dbReference type="Proteomes" id="UP000066124"/>
    </source>
</evidence>
<evidence type="ECO:0000256" key="2">
    <source>
        <dbReference type="SAM" id="Phobius"/>
    </source>
</evidence>
<dbReference type="Proteomes" id="UP000066124">
    <property type="component" value="Chromosome"/>
</dbReference>